<dbReference type="InterPro" id="IPR029044">
    <property type="entry name" value="Nucleotide-diphossugar_trans"/>
</dbReference>
<dbReference type="PANTHER" id="PTHR19136">
    <property type="entry name" value="MOLYBDENUM COFACTOR GUANYLYLTRANSFERASE"/>
    <property type="match status" value="1"/>
</dbReference>
<reference evidence="3 4" key="1">
    <citation type="submission" date="2020-03" db="EMBL/GenBank/DDBJ databases">
        <title>Whole genome shotgun sequence of Phytohabitans flavus NBRC 107702.</title>
        <authorList>
            <person name="Komaki H."/>
            <person name="Tamura T."/>
        </authorList>
    </citation>
    <scope>NUCLEOTIDE SEQUENCE [LARGE SCALE GENOMIC DNA]</scope>
    <source>
        <strain evidence="3 4">NBRC 107702</strain>
    </source>
</reference>
<dbReference type="Proteomes" id="UP000502508">
    <property type="component" value="Chromosome"/>
</dbReference>
<sequence>MRDYAAVVLAGGAGRRLGGPAKPALPVAGQSMLDRVLRAVRDAAPVVVVGDQAVPAGVLATVEDPPGSGPAAATAAGVARLPEDVAEVALLAADLPFLTPPALDHLRRALEASTVDGMLYVDGDGRRQLLCGVWHTAALRAALHRLAGARGLAGASMRALFAELNVGTVAWTEPGPPPWFDCDTDDDLRQAEEWAR</sequence>
<evidence type="ECO:0000259" key="2">
    <source>
        <dbReference type="Pfam" id="PF12804"/>
    </source>
</evidence>
<dbReference type="RefSeq" id="WP_173040744.1">
    <property type="nucleotide sequence ID" value="NZ_AP022870.1"/>
</dbReference>
<dbReference type="AlphaFoldDB" id="A0A6F8Y3P1"/>
<reference evidence="3 4" key="2">
    <citation type="submission" date="2020-03" db="EMBL/GenBank/DDBJ databases">
        <authorList>
            <person name="Ichikawa N."/>
            <person name="Kimura A."/>
            <person name="Kitahashi Y."/>
            <person name="Uohara A."/>
        </authorList>
    </citation>
    <scope>NUCLEOTIDE SEQUENCE [LARGE SCALE GENOMIC DNA]</scope>
    <source>
        <strain evidence="3 4">NBRC 107702</strain>
    </source>
</reference>
<organism evidence="3 4">
    <name type="scientific">Phytohabitans flavus</name>
    <dbReference type="NCBI Taxonomy" id="1076124"/>
    <lineage>
        <taxon>Bacteria</taxon>
        <taxon>Bacillati</taxon>
        <taxon>Actinomycetota</taxon>
        <taxon>Actinomycetes</taxon>
        <taxon>Micromonosporales</taxon>
        <taxon>Micromonosporaceae</taxon>
    </lineage>
</organism>
<feature type="domain" description="MobA-like NTP transferase" evidence="2">
    <location>
        <begin position="6"/>
        <end position="153"/>
    </location>
</feature>
<evidence type="ECO:0000313" key="3">
    <source>
        <dbReference type="EMBL" id="BCB80649.1"/>
    </source>
</evidence>
<keyword evidence="1" id="KW-0808">Transferase</keyword>
<dbReference type="GO" id="GO:0016779">
    <property type="term" value="F:nucleotidyltransferase activity"/>
    <property type="evidence" value="ECO:0007669"/>
    <property type="project" value="UniProtKB-ARBA"/>
</dbReference>
<keyword evidence="4" id="KW-1185">Reference proteome</keyword>
<dbReference type="KEGG" id="pfla:Pflav_070590"/>
<gene>
    <name evidence="3" type="ORF">Pflav_070590</name>
</gene>
<name>A0A6F8Y3P1_9ACTN</name>
<dbReference type="InterPro" id="IPR025877">
    <property type="entry name" value="MobA-like_NTP_Trfase"/>
</dbReference>
<dbReference type="Pfam" id="PF12804">
    <property type="entry name" value="NTP_transf_3"/>
    <property type="match status" value="1"/>
</dbReference>
<protein>
    <recommendedName>
        <fullName evidence="2">MobA-like NTP transferase domain-containing protein</fullName>
    </recommendedName>
</protein>
<evidence type="ECO:0000256" key="1">
    <source>
        <dbReference type="ARBA" id="ARBA00022679"/>
    </source>
</evidence>
<dbReference type="SUPFAM" id="SSF53448">
    <property type="entry name" value="Nucleotide-diphospho-sugar transferases"/>
    <property type="match status" value="1"/>
</dbReference>
<dbReference type="EMBL" id="AP022870">
    <property type="protein sequence ID" value="BCB80649.1"/>
    <property type="molecule type" value="Genomic_DNA"/>
</dbReference>
<dbReference type="PANTHER" id="PTHR19136:SF81">
    <property type="entry name" value="MOLYBDENUM COFACTOR GUANYLYLTRANSFERASE"/>
    <property type="match status" value="1"/>
</dbReference>
<proteinExistence type="predicted"/>
<evidence type="ECO:0000313" key="4">
    <source>
        <dbReference type="Proteomes" id="UP000502508"/>
    </source>
</evidence>
<dbReference type="Gene3D" id="3.90.550.10">
    <property type="entry name" value="Spore Coat Polysaccharide Biosynthesis Protein SpsA, Chain A"/>
    <property type="match status" value="1"/>
</dbReference>
<accession>A0A6F8Y3P1</accession>